<evidence type="ECO:0000256" key="4">
    <source>
        <dbReference type="ARBA" id="ARBA00022729"/>
    </source>
</evidence>
<evidence type="ECO:0000256" key="13">
    <source>
        <dbReference type="SAM" id="MobiDB-lite"/>
    </source>
</evidence>
<feature type="compositionally biased region" description="Basic residues" evidence="13">
    <location>
        <begin position="269"/>
        <end position="282"/>
    </location>
</feature>
<evidence type="ECO:0000313" key="17">
    <source>
        <dbReference type="Proteomes" id="UP000027238"/>
    </source>
</evidence>
<sequence length="282" mass="29719">MRFSFTAAAISALVGYSSAHTMVVDLHVNSKNVGDGRSLNGQGTKQYIRSPPNNDPVKDLKSASIVCNVNGGKATKDFATLAAGDKVAFEWFHNTPGDDILDPSHRGPVITYIAPFTEGAGTGPIWTKIGEEGFSNGKWATDALIANKGVSGDVTIPASLKAGKYLIRQEIIALHEAETSFDVNPARGAQFYPSCAQVEITGTGSDVPPQKFDFNTGYTFSDPGIKFNVFGVDGSTYKIPGPEVWTGGAASGSGSAPAPAPSDPDTGCKSRRSLKTRRSAHY</sequence>
<comment type="caution">
    <text evidence="16">The sequence shown here is derived from an EMBL/GenBank/DDBJ whole genome shotgun (WGS) entry which is preliminary data.</text>
</comment>
<dbReference type="GO" id="GO:0016787">
    <property type="term" value="F:hydrolase activity"/>
    <property type="evidence" value="ECO:0007669"/>
    <property type="project" value="UniProtKB-KW"/>
</dbReference>
<keyword evidence="9" id="KW-0624">Polysaccharide degradation</keyword>
<keyword evidence="16" id="KW-0378">Hydrolase</keyword>
<dbReference type="STRING" id="1173701.A0A066XPL7"/>
<evidence type="ECO:0000256" key="9">
    <source>
        <dbReference type="ARBA" id="ARBA00023326"/>
    </source>
</evidence>
<feature type="chain" id="PRO_5001630593" description="lytic cellulose monooxygenase (C4-dehydrogenating)" evidence="14">
    <location>
        <begin position="20"/>
        <end position="282"/>
    </location>
</feature>
<keyword evidence="4 14" id="KW-0732">Signal</keyword>
<comment type="subcellular location">
    <subcellularLocation>
        <location evidence="2">Secreted</location>
    </subcellularLocation>
</comment>
<dbReference type="PANTHER" id="PTHR33353">
    <property type="entry name" value="PUTATIVE (AFU_ORTHOLOGUE AFUA_1G12560)-RELATED"/>
    <property type="match status" value="1"/>
</dbReference>
<evidence type="ECO:0000256" key="12">
    <source>
        <dbReference type="ARBA" id="ARBA00047174"/>
    </source>
</evidence>
<dbReference type="Pfam" id="PF03443">
    <property type="entry name" value="AA9"/>
    <property type="match status" value="1"/>
</dbReference>
<evidence type="ECO:0000256" key="8">
    <source>
        <dbReference type="ARBA" id="ARBA00023277"/>
    </source>
</evidence>
<dbReference type="OrthoDB" id="2525337at2759"/>
<dbReference type="Proteomes" id="UP000027238">
    <property type="component" value="Unassembled WGS sequence"/>
</dbReference>
<dbReference type="Gene3D" id="2.70.50.70">
    <property type="match status" value="1"/>
</dbReference>
<evidence type="ECO:0000256" key="5">
    <source>
        <dbReference type="ARBA" id="ARBA00023001"/>
    </source>
</evidence>
<organism evidence="16 17">
    <name type="scientific">Colletotrichum sublineola</name>
    <name type="common">Sorghum anthracnose fungus</name>
    <dbReference type="NCBI Taxonomy" id="1173701"/>
    <lineage>
        <taxon>Eukaryota</taxon>
        <taxon>Fungi</taxon>
        <taxon>Dikarya</taxon>
        <taxon>Ascomycota</taxon>
        <taxon>Pezizomycotina</taxon>
        <taxon>Sordariomycetes</taxon>
        <taxon>Hypocreomycetidae</taxon>
        <taxon>Glomerellales</taxon>
        <taxon>Glomerellaceae</taxon>
        <taxon>Colletotrichum</taxon>
        <taxon>Colletotrichum graminicola species complex</taxon>
    </lineage>
</organism>
<dbReference type="HOGENOM" id="CLU_031730_0_0_1"/>
<keyword evidence="3" id="KW-0964">Secreted</keyword>
<evidence type="ECO:0000256" key="2">
    <source>
        <dbReference type="ARBA" id="ARBA00004613"/>
    </source>
</evidence>
<dbReference type="GO" id="GO:0030245">
    <property type="term" value="P:cellulose catabolic process"/>
    <property type="evidence" value="ECO:0007669"/>
    <property type="project" value="UniProtKB-KW"/>
</dbReference>
<keyword evidence="8" id="KW-0119">Carbohydrate metabolism</keyword>
<evidence type="ECO:0000256" key="1">
    <source>
        <dbReference type="ARBA" id="ARBA00001973"/>
    </source>
</evidence>
<feature type="domain" description="Auxiliary Activity family 9 catalytic" evidence="15">
    <location>
        <begin position="20"/>
        <end position="230"/>
    </location>
</feature>
<evidence type="ECO:0000256" key="14">
    <source>
        <dbReference type="SAM" id="SignalP"/>
    </source>
</evidence>
<protein>
    <recommendedName>
        <fullName evidence="12">lytic cellulose monooxygenase (C4-dehydrogenating)</fullName>
        <ecNumber evidence="12">1.14.99.56</ecNumber>
    </recommendedName>
</protein>
<evidence type="ECO:0000256" key="11">
    <source>
        <dbReference type="ARBA" id="ARBA00045077"/>
    </source>
</evidence>
<keyword evidence="7" id="KW-1015">Disulfide bond</keyword>
<evidence type="ECO:0000313" key="16">
    <source>
        <dbReference type="EMBL" id="KDN67950.1"/>
    </source>
</evidence>
<keyword evidence="5" id="KW-0136">Cellulose degradation</keyword>
<dbReference type="PANTHER" id="PTHR33353:SF17">
    <property type="entry name" value="ENDO-BETA-1,4-GLUCANASE D"/>
    <property type="match status" value="1"/>
</dbReference>
<evidence type="ECO:0000256" key="6">
    <source>
        <dbReference type="ARBA" id="ARBA00023008"/>
    </source>
</evidence>
<dbReference type="AlphaFoldDB" id="A0A066XPL7"/>
<dbReference type="InterPro" id="IPR049892">
    <property type="entry name" value="AA9"/>
</dbReference>
<keyword evidence="17" id="KW-1185">Reference proteome</keyword>
<evidence type="ECO:0000259" key="15">
    <source>
        <dbReference type="Pfam" id="PF03443"/>
    </source>
</evidence>
<feature type="region of interest" description="Disordered" evidence="13">
    <location>
        <begin position="246"/>
        <end position="282"/>
    </location>
</feature>
<evidence type="ECO:0000256" key="3">
    <source>
        <dbReference type="ARBA" id="ARBA00022525"/>
    </source>
</evidence>
<dbReference type="GO" id="GO:0005576">
    <property type="term" value="C:extracellular region"/>
    <property type="evidence" value="ECO:0007669"/>
    <property type="project" value="UniProtKB-SubCell"/>
</dbReference>
<feature type="signal peptide" evidence="14">
    <location>
        <begin position="1"/>
        <end position="19"/>
    </location>
</feature>
<accession>A0A066XPL7</accession>
<dbReference type="EMBL" id="JMSE01000756">
    <property type="protein sequence ID" value="KDN67950.1"/>
    <property type="molecule type" value="Genomic_DNA"/>
</dbReference>
<keyword evidence="6" id="KW-0186">Copper</keyword>
<comment type="catalytic activity">
    <reaction evidence="11">
        <text>[(1-&gt;4)-beta-D-glucosyl]n+m + reduced acceptor + O2 = 4-dehydro-beta-D-glucosyl-[(1-&gt;4)-beta-D-glucosyl]n-1 + [(1-&gt;4)-beta-D-glucosyl]m + acceptor + H2O.</text>
        <dbReference type="EC" id="1.14.99.56"/>
    </reaction>
</comment>
<dbReference type="InterPro" id="IPR005103">
    <property type="entry name" value="AA9_LPMO"/>
</dbReference>
<dbReference type="CDD" id="cd21175">
    <property type="entry name" value="LPMO_AA9"/>
    <property type="match status" value="1"/>
</dbReference>
<proteinExistence type="inferred from homology"/>
<reference evidence="17" key="1">
    <citation type="journal article" date="2014" name="Genome Announc.">
        <title>Draft genome sequence of Colletotrichum sublineola, a destructive pathogen of cultivated sorghum.</title>
        <authorList>
            <person name="Baroncelli R."/>
            <person name="Sanz-Martin J.M."/>
            <person name="Rech G.E."/>
            <person name="Sukno S.A."/>
            <person name="Thon M.R."/>
        </authorList>
    </citation>
    <scope>NUCLEOTIDE SEQUENCE [LARGE SCALE GENOMIC DNA]</scope>
    <source>
        <strain evidence="17">TX430BB</strain>
    </source>
</reference>
<feature type="region of interest" description="Disordered" evidence="13">
    <location>
        <begin position="35"/>
        <end position="54"/>
    </location>
</feature>
<comment type="similarity">
    <text evidence="10">Belongs to the polysaccharide monooxygenase AA9 family.</text>
</comment>
<comment type="cofactor">
    <cofactor evidence="1">
        <name>Cu(2+)</name>
        <dbReference type="ChEBI" id="CHEBI:29036"/>
    </cofactor>
</comment>
<evidence type="ECO:0000256" key="10">
    <source>
        <dbReference type="ARBA" id="ARBA00044502"/>
    </source>
</evidence>
<name>A0A066XPL7_COLSU</name>
<dbReference type="OMA" id="YIDSPPN"/>
<dbReference type="eggNOG" id="ENOG502RXMI">
    <property type="taxonomic scope" value="Eukaryota"/>
</dbReference>
<dbReference type="EC" id="1.14.99.56" evidence="12"/>
<gene>
    <name evidence="16" type="ORF">CSUB01_05821</name>
</gene>
<evidence type="ECO:0000256" key="7">
    <source>
        <dbReference type="ARBA" id="ARBA00023157"/>
    </source>
</evidence>